<dbReference type="SMART" id="SM00382">
    <property type="entry name" value="AAA"/>
    <property type="match status" value="1"/>
</dbReference>
<dbReference type="Pfam" id="PF00005">
    <property type="entry name" value="ABC_tran"/>
    <property type="match status" value="1"/>
</dbReference>
<gene>
    <name evidence="6" type="ORF">PBLR_14631</name>
</gene>
<dbReference type="GO" id="GO:0005524">
    <property type="term" value="F:ATP binding"/>
    <property type="evidence" value="ECO:0007669"/>
    <property type="project" value="UniProtKB-KW"/>
</dbReference>
<evidence type="ECO:0000259" key="5">
    <source>
        <dbReference type="PROSITE" id="PS50893"/>
    </source>
</evidence>
<keyword evidence="3" id="KW-0547">Nucleotide-binding</keyword>
<dbReference type="GO" id="GO:0016887">
    <property type="term" value="F:ATP hydrolysis activity"/>
    <property type="evidence" value="ECO:0007669"/>
    <property type="project" value="InterPro"/>
</dbReference>
<feature type="domain" description="ABC transporter" evidence="5">
    <location>
        <begin position="3"/>
        <end position="233"/>
    </location>
</feature>
<dbReference type="PROSITE" id="PS00211">
    <property type="entry name" value="ABC_TRANSPORTER_1"/>
    <property type="match status" value="1"/>
</dbReference>
<dbReference type="Proteomes" id="UP000304148">
    <property type="component" value="Chromosome"/>
</dbReference>
<keyword evidence="2" id="KW-0813">Transport</keyword>
<dbReference type="InterPro" id="IPR003439">
    <property type="entry name" value="ABC_transporter-like_ATP-bd"/>
</dbReference>
<protein>
    <submittedName>
        <fullName evidence="6">ABC-type multidrug transport system, ATPase component</fullName>
    </submittedName>
</protein>
<evidence type="ECO:0000313" key="6">
    <source>
        <dbReference type="EMBL" id="SYX86209.1"/>
    </source>
</evidence>
<accession>A0A383RIM1</accession>
<dbReference type="PROSITE" id="PS50893">
    <property type="entry name" value="ABC_TRANSPORTER_2"/>
    <property type="match status" value="1"/>
</dbReference>
<name>A0A383RIM1_PAEAL</name>
<evidence type="ECO:0000256" key="2">
    <source>
        <dbReference type="ARBA" id="ARBA00022448"/>
    </source>
</evidence>
<dbReference type="EMBL" id="LS992241">
    <property type="protein sequence ID" value="SYX86209.1"/>
    <property type="molecule type" value="Genomic_DNA"/>
</dbReference>
<dbReference type="InterPro" id="IPR017871">
    <property type="entry name" value="ABC_transporter-like_CS"/>
</dbReference>
<dbReference type="AlphaFoldDB" id="A0A383RIM1"/>
<evidence type="ECO:0000256" key="4">
    <source>
        <dbReference type="ARBA" id="ARBA00022840"/>
    </source>
</evidence>
<comment type="similarity">
    <text evidence="1">Belongs to the ABC transporter superfamily.</text>
</comment>
<dbReference type="InterPro" id="IPR003593">
    <property type="entry name" value="AAA+_ATPase"/>
</dbReference>
<organism evidence="6 7">
    <name type="scientific">Paenibacillus alvei</name>
    <name type="common">Bacillus alvei</name>
    <dbReference type="NCBI Taxonomy" id="44250"/>
    <lineage>
        <taxon>Bacteria</taxon>
        <taxon>Bacillati</taxon>
        <taxon>Bacillota</taxon>
        <taxon>Bacilli</taxon>
        <taxon>Bacillales</taxon>
        <taxon>Paenibacillaceae</taxon>
        <taxon>Paenibacillus</taxon>
    </lineage>
</organism>
<evidence type="ECO:0000256" key="1">
    <source>
        <dbReference type="ARBA" id="ARBA00005417"/>
    </source>
</evidence>
<dbReference type="RefSeq" id="WP_138188242.1">
    <property type="nucleotide sequence ID" value="NZ_LS992241.1"/>
</dbReference>
<dbReference type="InterPro" id="IPR027417">
    <property type="entry name" value="P-loop_NTPase"/>
</dbReference>
<sequence>MELSIQHVTKRYQRGRKTALCNVSATLTPGIYGILGPNGAGKSTLMNLITDQLRPDEGAITYNQQPIRKLGRAYRNVLGYMPQQQGIFGEFTARRFLWYIAALKGLPAKQTKQRVEHLLDTVNLASEAERRLSTYSGGMKQRILIAQALLNDPEIVILDEPTAGLDPKERIRLRNFISTIAVNKIVLIATHVVSDIESIAKEILLIKNGQLIAKDTPQHIVTAIEGNVYEAYISVDQLDQIQGNYKISNIMTTPEGLQVRFISENGVLPMNMETRLVQPNLEDLYLSQFE</sequence>
<dbReference type="PANTHER" id="PTHR43335">
    <property type="entry name" value="ABC TRANSPORTER, ATP-BINDING PROTEIN"/>
    <property type="match status" value="1"/>
</dbReference>
<dbReference type="Gene3D" id="3.40.50.300">
    <property type="entry name" value="P-loop containing nucleotide triphosphate hydrolases"/>
    <property type="match status" value="1"/>
</dbReference>
<proteinExistence type="inferred from homology"/>
<dbReference type="PANTHER" id="PTHR43335:SF2">
    <property type="entry name" value="ABC TRANSPORTER, ATP-BINDING PROTEIN"/>
    <property type="match status" value="1"/>
</dbReference>
<evidence type="ECO:0000256" key="3">
    <source>
        <dbReference type="ARBA" id="ARBA00022741"/>
    </source>
</evidence>
<reference evidence="7" key="1">
    <citation type="submission" date="2018-08" db="EMBL/GenBank/DDBJ databases">
        <authorList>
            <person name="Chevrot R."/>
        </authorList>
    </citation>
    <scope>NUCLEOTIDE SEQUENCE [LARGE SCALE GENOMIC DNA]</scope>
</reference>
<keyword evidence="4" id="KW-0067">ATP-binding</keyword>
<evidence type="ECO:0000313" key="7">
    <source>
        <dbReference type="Proteomes" id="UP000304148"/>
    </source>
</evidence>
<dbReference type="CDD" id="cd03264">
    <property type="entry name" value="ABC_drug_resistance_like"/>
    <property type="match status" value="1"/>
</dbReference>
<dbReference type="SUPFAM" id="SSF52540">
    <property type="entry name" value="P-loop containing nucleoside triphosphate hydrolases"/>
    <property type="match status" value="1"/>
</dbReference>